<protein>
    <recommendedName>
        <fullName evidence="4">Leucine-binding protein domain-containing protein</fullName>
    </recommendedName>
</protein>
<dbReference type="EMBL" id="CP001737">
    <property type="protein sequence ID" value="ACV81094.1"/>
    <property type="molecule type" value="Genomic_DNA"/>
</dbReference>
<feature type="region of interest" description="Disordered" evidence="1">
    <location>
        <begin position="222"/>
        <end position="256"/>
    </location>
</feature>
<evidence type="ECO:0008006" key="4">
    <source>
        <dbReference type="Google" id="ProtNLM"/>
    </source>
</evidence>
<reference evidence="2 3" key="2">
    <citation type="journal article" date="2010" name="Stand. Genomic Sci.">
        <title>Complete genome sequence of Nakamurella multipartita type strain (Y-104).</title>
        <authorList>
            <person name="Tice H."/>
            <person name="Mayilraj S."/>
            <person name="Sims D."/>
            <person name="Lapidus A."/>
            <person name="Nolan M."/>
            <person name="Lucas S."/>
            <person name="Glavina Del Rio T."/>
            <person name="Copeland A."/>
            <person name="Cheng J.F."/>
            <person name="Meincke L."/>
            <person name="Bruce D."/>
            <person name="Goodwin L."/>
            <person name="Pitluck S."/>
            <person name="Ivanova N."/>
            <person name="Mavromatis K."/>
            <person name="Ovchinnikova G."/>
            <person name="Pati A."/>
            <person name="Chen A."/>
            <person name="Palaniappan K."/>
            <person name="Land M."/>
            <person name="Hauser L."/>
            <person name="Chang Y.J."/>
            <person name="Jeffries C.D."/>
            <person name="Detter J.C."/>
            <person name="Brettin T."/>
            <person name="Rohde M."/>
            <person name="Goker M."/>
            <person name="Bristow J."/>
            <person name="Eisen J.A."/>
            <person name="Markowitz V."/>
            <person name="Hugenholtz P."/>
            <person name="Kyrpides N.C."/>
            <person name="Klenk H.P."/>
            <person name="Chen F."/>
        </authorList>
    </citation>
    <scope>NUCLEOTIDE SEQUENCE [LARGE SCALE GENOMIC DNA]</scope>
    <source>
        <strain evidence="3">ATCC 700099 / DSM 44233 / CIP 104796 / JCM 9543 / NBRC 105858 / Y-104</strain>
    </source>
</reference>
<gene>
    <name evidence="2" type="ordered locus">Namu_4819</name>
</gene>
<reference evidence="3" key="1">
    <citation type="submission" date="2009-09" db="EMBL/GenBank/DDBJ databases">
        <title>The complete genome of Nakamurella multipartita DSM 44233.</title>
        <authorList>
            <consortium name="US DOE Joint Genome Institute (JGI-PGF)"/>
            <person name="Lucas S."/>
            <person name="Copeland A."/>
            <person name="Lapidus A."/>
            <person name="Glavina del Rio T."/>
            <person name="Dalin E."/>
            <person name="Tice H."/>
            <person name="Bruce D."/>
            <person name="Goodwin L."/>
            <person name="Pitluck S."/>
            <person name="Kyrpides N."/>
            <person name="Mavromatis K."/>
            <person name="Ivanova N."/>
            <person name="Ovchinnikova G."/>
            <person name="Sims D."/>
            <person name="Meincke L."/>
            <person name="Brettin T."/>
            <person name="Detter J.C."/>
            <person name="Han C."/>
            <person name="Larimer F."/>
            <person name="Land M."/>
            <person name="Hauser L."/>
            <person name="Markowitz V."/>
            <person name="Cheng J.-F."/>
            <person name="Hugenholtz P."/>
            <person name="Woyke T."/>
            <person name="Wu D."/>
            <person name="Klenk H.-P."/>
            <person name="Eisen J.A."/>
        </authorList>
    </citation>
    <scope>NUCLEOTIDE SEQUENCE [LARGE SCALE GENOMIC DNA]</scope>
    <source>
        <strain evidence="3">ATCC 700099 / DSM 44233 / CIP 104796 / JCM 9543 / NBRC 105858 / Y-104</strain>
    </source>
</reference>
<sequence>MLPAALLAGACTSVLDRSALPSGDPRTGGSAVVTASAPITPVTPDGLIAGPGVSDSEIALGILADPGTDRGFTAGVHLWQRSVNTSGGVCGRTVTTAGQGSDDISADAATAYRQIGPSTLGLLAPTPPAGGTLTASIAADQIPLVTATATSTQLNPSGPLVAGATADILIINGLDHLRAAGVIDRGATVGVLDDGSGLAANALAGARWWAAQNEVTLDVRPAGGAAVDGGAPDGGPGDDGEGDGGEGDGGAAPDEAGWTGVAAVLVPADPAAVSALLAGSTLPVLTLLDGFEPGDWTAATVDAADGRLFVATPAPAYGSDYPAAVTVASVAAAAGTDEAGPRTLDGYAAGSTWGRLITQACADRTLTRAGIRQAASTVGAAPAGSLFGPGELSLVVGSGLPATRVSSISVAQRTAPTGLRSLTWLESAPGIEDYLP</sequence>
<dbReference type="OrthoDB" id="7337537at2"/>
<dbReference type="Proteomes" id="UP000002218">
    <property type="component" value="Chromosome"/>
</dbReference>
<dbReference type="eggNOG" id="COG0683">
    <property type="taxonomic scope" value="Bacteria"/>
</dbReference>
<dbReference type="HOGENOM" id="CLU_628261_0_0_11"/>
<dbReference type="Gene3D" id="3.40.50.2300">
    <property type="match status" value="2"/>
</dbReference>
<evidence type="ECO:0000313" key="2">
    <source>
        <dbReference type="EMBL" id="ACV81094.1"/>
    </source>
</evidence>
<organism evidence="2 3">
    <name type="scientific">Nakamurella multipartita (strain ATCC 700099 / DSM 44233 / CIP 104796 / JCM 9543 / NBRC 105858 / Y-104)</name>
    <name type="common">Microsphaera multipartita</name>
    <dbReference type="NCBI Taxonomy" id="479431"/>
    <lineage>
        <taxon>Bacteria</taxon>
        <taxon>Bacillati</taxon>
        <taxon>Actinomycetota</taxon>
        <taxon>Actinomycetes</taxon>
        <taxon>Nakamurellales</taxon>
        <taxon>Nakamurellaceae</taxon>
        <taxon>Nakamurella</taxon>
    </lineage>
</organism>
<evidence type="ECO:0000313" key="3">
    <source>
        <dbReference type="Proteomes" id="UP000002218"/>
    </source>
</evidence>
<dbReference type="STRING" id="479431.Namu_4819"/>
<dbReference type="AlphaFoldDB" id="C8X8Z6"/>
<dbReference type="KEGG" id="nml:Namu_4819"/>
<keyword evidence="3" id="KW-1185">Reference proteome</keyword>
<proteinExistence type="predicted"/>
<dbReference type="InParanoid" id="C8X8Z6"/>
<accession>C8X8Z6</accession>
<name>C8X8Z6_NAKMY</name>
<dbReference type="RefSeq" id="WP_015749905.1">
    <property type="nucleotide sequence ID" value="NC_013235.1"/>
</dbReference>
<evidence type="ECO:0000256" key="1">
    <source>
        <dbReference type="SAM" id="MobiDB-lite"/>
    </source>
</evidence>
<feature type="compositionally biased region" description="Acidic residues" evidence="1">
    <location>
        <begin position="236"/>
        <end position="246"/>
    </location>
</feature>